<evidence type="ECO:0000259" key="2">
    <source>
        <dbReference type="PROSITE" id="PS50263"/>
    </source>
</evidence>
<dbReference type="PANTHER" id="PTHR43674">
    <property type="entry name" value="NITRILASE C965.09-RELATED"/>
    <property type="match status" value="1"/>
</dbReference>
<gene>
    <name evidence="3" type="ORF">Mterra_00910</name>
</gene>
<evidence type="ECO:0000313" key="3">
    <source>
        <dbReference type="EMBL" id="RIH88772.1"/>
    </source>
</evidence>
<dbReference type="RefSeq" id="WP_119314104.1">
    <property type="nucleotide sequence ID" value="NZ_QXDL01000024.1"/>
</dbReference>
<dbReference type="InterPro" id="IPR003010">
    <property type="entry name" value="C-N_Hydrolase"/>
</dbReference>
<dbReference type="SUPFAM" id="SSF56317">
    <property type="entry name" value="Carbon-nitrogen hydrolase"/>
    <property type="match status" value="1"/>
</dbReference>
<proteinExistence type="predicted"/>
<sequence>MKPVHLVALQTELRLEHYRDAGAFRARVLDLCSRAVEGLPEGEARVLAFPEALALPLVFWLETPEEVVQAPTALAAGLRLLRLRWREALGSGPPSPSVLFHLRALEVWPLWEKTFAEAAQQSGAYVVAGSLFSPRVDWEPAQGYHRQGRGVYNLSLVFNPQGRVLSRVPKVNLTKDERQSFLQGGGWGAQVVQTGLGRVANLICLDAFHEHLVEQCDAAGAWLVVQPSANAARWEGPWSADPDQVEGQVWLQEGLARKLEGRENLRYGLNPMLNGDLYNLHFEGRSGVYGPGQILALADAPVGDAVVRARVEAP</sequence>
<reference evidence="3 4" key="1">
    <citation type="submission" date="2018-08" db="EMBL/GenBank/DDBJ databases">
        <title>Meiothermus terrae DSM 26712 genome sequencing project.</title>
        <authorList>
            <person name="Da Costa M.S."/>
            <person name="Albuquerque L."/>
            <person name="Raposo P."/>
            <person name="Froufe H.J.C."/>
            <person name="Barroso C.S."/>
            <person name="Egas C."/>
        </authorList>
    </citation>
    <scope>NUCLEOTIDE SEQUENCE [LARGE SCALE GENOMIC DNA]</scope>
    <source>
        <strain evidence="3 4">DSM 26712</strain>
    </source>
</reference>
<accession>A0A399F1R1</accession>
<dbReference type="OrthoDB" id="9811121at2"/>
<dbReference type="InterPro" id="IPR050345">
    <property type="entry name" value="Aliph_Amidase/BUP"/>
</dbReference>
<dbReference type="Proteomes" id="UP000265715">
    <property type="component" value="Unassembled WGS sequence"/>
</dbReference>
<evidence type="ECO:0000313" key="4">
    <source>
        <dbReference type="Proteomes" id="UP000265715"/>
    </source>
</evidence>
<dbReference type="Gene3D" id="3.60.110.10">
    <property type="entry name" value="Carbon-nitrogen hydrolase"/>
    <property type="match status" value="1"/>
</dbReference>
<dbReference type="GO" id="GO:0016811">
    <property type="term" value="F:hydrolase activity, acting on carbon-nitrogen (but not peptide) bonds, in linear amides"/>
    <property type="evidence" value="ECO:0007669"/>
    <property type="project" value="TreeGrafter"/>
</dbReference>
<name>A0A399F1R1_9DEIN</name>
<evidence type="ECO:0000256" key="1">
    <source>
        <dbReference type="ARBA" id="ARBA00022801"/>
    </source>
</evidence>
<dbReference type="PROSITE" id="PS50263">
    <property type="entry name" value="CN_HYDROLASE"/>
    <property type="match status" value="1"/>
</dbReference>
<organism evidence="3 4">
    <name type="scientific">Calidithermus terrae</name>
    <dbReference type="NCBI Taxonomy" id="1408545"/>
    <lineage>
        <taxon>Bacteria</taxon>
        <taxon>Thermotogati</taxon>
        <taxon>Deinococcota</taxon>
        <taxon>Deinococci</taxon>
        <taxon>Thermales</taxon>
        <taxon>Thermaceae</taxon>
        <taxon>Calidithermus</taxon>
    </lineage>
</organism>
<dbReference type="AlphaFoldDB" id="A0A399F1R1"/>
<protein>
    <submittedName>
        <fullName evidence="3">Putative nitrilase</fullName>
    </submittedName>
</protein>
<dbReference type="PANTHER" id="PTHR43674:SF13">
    <property type="entry name" value="CN HYDROLASE DOMAIN-CONTAINING PROTEIN"/>
    <property type="match status" value="1"/>
</dbReference>
<feature type="domain" description="CN hydrolase" evidence="2">
    <location>
        <begin position="4"/>
        <end position="313"/>
    </location>
</feature>
<keyword evidence="4" id="KW-1185">Reference proteome</keyword>
<dbReference type="Pfam" id="PF00795">
    <property type="entry name" value="CN_hydrolase"/>
    <property type="match status" value="1"/>
</dbReference>
<dbReference type="EMBL" id="QXDL01000024">
    <property type="protein sequence ID" value="RIH88772.1"/>
    <property type="molecule type" value="Genomic_DNA"/>
</dbReference>
<keyword evidence="1" id="KW-0378">Hydrolase</keyword>
<comment type="caution">
    <text evidence="3">The sequence shown here is derived from an EMBL/GenBank/DDBJ whole genome shotgun (WGS) entry which is preliminary data.</text>
</comment>
<dbReference type="InterPro" id="IPR036526">
    <property type="entry name" value="C-N_Hydrolase_sf"/>
</dbReference>